<evidence type="ECO:0000256" key="2">
    <source>
        <dbReference type="ARBA" id="ARBA00022801"/>
    </source>
</evidence>
<proteinExistence type="inferred from homology"/>
<accession>A0A850QCD1</accession>
<dbReference type="GO" id="GO:0046872">
    <property type="term" value="F:metal ion binding"/>
    <property type="evidence" value="ECO:0007669"/>
    <property type="project" value="UniProtKB-KW"/>
</dbReference>
<keyword evidence="3" id="KW-0408">Iron</keyword>
<evidence type="ECO:0000256" key="3">
    <source>
        <dbReference type="ARBA" id="ARBA00023004"/>
    </source>
</evidence>
<comment type="similarity">
    <text evidence="4">Belongs to the cyclic nucleotide phosphodiesterase class-III family.</text>
</comment>
<dbReference type="EMBL" id="JABCJE010000007">
    <property type="protein sequence ID" value="NVO24598.1"/>
    <property type="molecule type" value="Genomic_DNA"/>
</dbReference>
<keyword evidence="1" id="KW-0479">Metal-binding</keyword>
<feature type="domain" description="Calcineurin-like phosphoesterase" evidence="5">
    <location>
        <begin position="3"/>
        <end position="185"/>
    </location>
</feature>
<dbReference type="SUPFAM" id="SSF56300">
    <property type="entry name" value="Metallo-dependent phosphatases"/>
    <property type="match status" value="1"/>
</dbReference>
<dbReference type="GO" id="GO:0016787">
    <property type="term" value="F:hydrolase activity"/>
    <property type="evidence" value="ECO:0007669"/>
    <property type="project" value="UniProtKB-KW"/>
</dbReference>
<dbReference type="PANTHER" id="PTHR42988">
    <property type="entry name" value="PHOSPHOHYDROLASE"/>
    <property type="match status" value="1"/>
</dbReference>
<evidence type="ECO:0000313" key="7">
    <source>
        <dbReference type="Proteomes" id="UP000592216"/>
    </source>
</evidence>
<dbReference type="Pfam" id="PF00149">
    <property type="entry name" value="Metallophos"/>
    <property type="match status" value="1"/>
</dbReference>
<dbReference type="RefSeq" id="WP_177158268.1">
    <property type="nucleotide sequence ID" value="NZ_JABCJE010000007.1"/>
</dbReference>
<evidence type="ECO:0000313" key="6">
    <source>
        <dbReference type="EMBL" id="NVO24598.1"/>
    </source>
</evidence>
<keyword evidence="2" id="KW-0378">Hydrolase</keyword>
<comment type="caution">
    <text evidence="6">The sequence shown here is derived from an EMBL/GenBank/DDBJ whole genome shotgun (WGS) entry which is preliminary data.</text>
</comment>
<dbReference type="Proteomes" id="UP000592216">
    <property type="component" value="Unassembled WGS sequence"/>
</dbReference>
<name>A0A850QCD1_9RHOB</name>
<evidence type="ECO:0000256" key="4">
    <source>
        <dbReference type="ARBA" id="ARBA00025742"/>
    </source>
</evidence>
<reference evidence="6 7" key="1">
    <citation type="submission" date="2020-04" db="EMBL/GenBank/DDBJ databases">
        <title>Donghicola sp., a member of the Rhodobacteraceae family isolated from mangrove forest in Thailand.</title>
        <authorList>
            <person name="Charoenyingcharoen P."/>
            <person name="Yukphan P."/>
        </authorList>
    </citation>
    <scope>NUCLEOTIDE SEQUENCE [LARGE SCALE GENOMIC DNA]</scope>
    <source>
        <strain evidence="6 7">B5-SW-15</strain>
    </source>
</reference>
<organism evidence="6 7">
    <name type="scientific">Donghicola mangrovi</name>
    <dbReference type="NCBI Taxonomy" id="2729614"/>
    <lineage>
        <taxon>Bacteria</taxon>
        <taxon>Pseudomonadati</taxon>
        <taxon>Pseudomonadota</taxon>
        <taxon>Alphaproteobacteria</taxon>
        <taxon>Rhodobacterales</taxon>
        <taxon>Roseobacteraceae</taxon>
        <taxon>Donghicola</taxon>
    </lineage>
</organism>
<dbReference type="InterPro" id="IPR050884">
    <property type="entry name" value="CNP_phosphodiesterase-III"/>
</dbReference>
<evidence type="ECO:0000256" key="1">
    <source>
        <dbReference type="ARBA" id="ARBA00022723"/>
    </source>
</evidence>
<gene>
    <name evidence="6" type="ORF">HJ536_14625</name>
</gene>
<protein>
    <recommendedName>
        <fullName evidence="5">Calcineurin-like phosphoesterase domain-containing protein</fullName>
    </recommendedName>
</protein>
<evidence type="ECO:0000259" key="5">
    <source>
        <dbReference type="Pfam" id="PF00149"/>
    </source>
</evidence>
<dbReference type="PANTHER" id="PTHR42988:SF2">
    <property type="entry name" value="CYCLIC NUCLEOTIDE PHOSPHODIESTERASE CBUA0032-RELATED"/>
    <property type="match status" value="1"/>
</dbReference>
<dbReference type="AlphaFoldDB" id="A0A850QCD1"/>
<dbReference type="Gene3D" id="3.60.21.10">
    <property type="match status" value="1"/>
</dbReference>
<sequence length="264" mass="29809">MTTLYHISDLHFGRDRPELIPPLLEELQKADIVSVSGDLTQRARSAQFLAARTFLDGITAPTLVVPGNHDIPLHNPLRRFLTPYRNYKRYITRDMTPEISAPDMTVTGINTVAPWYWQRGSISSSQVSRLCRRIPQMQGLKILVAHHPFDQDDSSDKARMKGATKAMGKLAHAGLDMVLTGHLHRWRSEPFAARHGGRQVIHIHVGTGLSTRLRNEQNDFAIIRTEGDQVEITRMTEDGGKFNPALTRVFRRSERGWQSADQSG</sequence>
<dbReference type="InterPro" id="IPR029052">
    <property type="entry name" value="Metallo-depent_PP-like"/>
</dbReference>
<dbReference type="InterPro" id="IPR004843">
    <property type="entry name" value="Calcineurin-like_PHP"/>
</dbReference>